<dbReference type="Pfam" id="PF00694">
    <property type="entry name" value="Aconitase_C"/>
    <property type="match status" value="1"/>
</dbReference>
<organism evidence="4 5">
    <name type="scientific">Enterocloster hominis</name>
    <name type="common">ex Hitch et al. 2024</name>
    <dbReference type="NCBI Taxonomy" id="1917870"/>
    <lineage>
        <taxon>Bacteria</taxon>
        <taxon>Bacillati</taxon>
        <taxon>Bacillota</taxon>
        <taxon>Clostridia</taxon>
        <taxon>Lachnospirales</taxon>
        <taxon>Lachnospiraceae</taxon>
        <taxon>Enterocloster</taxon>
    </lineage>
</organism>
<protein>
    <submittedName>
        <fullName evidence="4">3-isopropylmalate dehydratase</fullName>
    </submittedName>
</protein>
<feature type="domain" description="Aconitase A/isopropylmalate dehydratase small subunit swivel" evidence="3">
    <location>
        <begin position="54"/>
        <end position="106"/>
    </location>
</feature>
<dbReference type="EMBL" id="JBBMFM010000156">
    <property type="protein sequence ID" value="MEQ2428176.1"/>
    <property type="molecule type" value="Genomic_DNA"/>
</dbReference>
<gene>
    <name evidence="4" type="ORF">WMQ36_24765</name>
</gene>
<evidence type="ECO:0000313" key="5">
    <source>
        <dbReference type="Proteomes" id="UP001454086"/>
    </source>
</evidence>
<keyword evidence="2" id="KW-0456">Lyase</keyword>
<dbReference type="InterPro" id="IPR011827">
    <property type="entry name" value="LeuD_type2/HacB/DmdB"/>
</dbReference>
<dbReference type="NCBIfam" id="TIGR02087">
    <property type="entry name" value="LEUD_arch"/>
    <property type="match status" value="1"/>
</dbReference>
<dbReference type="Proteomes" id="UP001454086">
    <property type="component" value="Unassembled WGS sequence"/>
</dbReference>
<dbReference type="InterPro" id="IPR015928">
    <property type="entry name" value="Aconitase/3IPM_dehydase_swvl"/>
</dbReference>
<evidence type="ECO:0000256" key="2">
    <source>
        <dbReference type="ARBA" id="ARBA00023239"/>
    </source>
</evidence>
<dbReference type="SUPFAM" id="SSF52016">
    <property type="entry name" value="LeuD/IlvD-like"/>
    <property type="match status" value="1"/>
</dbReference>
<evidence type="ECO:0000259" key="3">
    <source>
        <dbReference type="Pfam" id="PF00694"/>
    </source>
</evidence>
<comment type="similarity">
    <text evidence="1">Belongs to the LeuD family. LeuD type 2 subfamily.</text>
</comment>
<keyword evidence="5" id="KW-1185">Reference proteome</keyword>
<comment type="caution">
    <text evidence="4">The sequence shown here is derived from an EMBL/GenBank/DDBJ whole genome shotgun (WGS) entry which is preliminary data.</text>
</comment>
<dbReference type="RefSeq" id="WP_050927397.1">
    <property type="nucleotide sequence ID" value="NZ_JBBMFM010000156.1"/>
</dbReference>
<dbReference type="InterPro" id="IPR050075">
    <property type="entry name" value="LeuD"/>
</dbReference>
<name>A0ABV1DEH3_9FIRM</name>
<dbReference type="InterPro" id="IPR000573">
    <property type="entry name" value="AconitaseA/IPMdHydase_ssu_swvl"/>
</dbReference>
<dbReference type="PANTHER" id="PTHR43345:SF2">
    <property type="entry name" value="3-ISOPROPYLMALATE DEHYDRATASE SMALL SUBUNIT 1"/>
    <property type="match status" value="1"/>
</dbReference>
<evidence type="ECO:0000313" key="4">
    <source>
        <dbReference type="EMBL" id="MEQ2428176.1"/>
    </source>
</evidence>
<dbReference type="PANTHER" id="PTHR43345">
    <property type="entry name" value="3-ISOPROPYLMALATE DEHYDRATASE SMALL SUBUNIT 2-RELATED-RELATED"/>
    <property type="match status" value="1"/>
</dbReference>
<proteinExistence type="inferred from homology"/>
<accession>A0ABV1DEH3</accession>
<sequence length="160" mass="17895">MFKGRARILGDNISGDYIISKEYIRAGYSLDEMVKFLFQVPRPDLGPTLKPGDIIVGGRNFGCGSSREFVMLLLKEAKIDCVIAKSFARGFFRACINQGIMPVECEMEAVEYDEICVDTQAGTVKVNGQREYGFQKLPVLMDRIVLEGGLIPYYVKHQGL</sequence>
<reference evidence="4 5" key="1">
    <citation type="submission" date="2024-03" db="EMBL/GenBank/DDBJ databases">
        <title>Human intestinal bacterial collection.</title>
        <authorList>
            <person name="Pauvert C."/>
            <person name="Hitch T.C.A."/>
            <person name="Clavel T."/>
        </authorList>
    </citation>
    <scope>NUCLEOTIDE SEQUENCE [LARGE SCALE GENOMIC DNA]</scope>
    <source>
        <strain evidence="4 5">CLA-SR-H021</strain>
    </source>
</reference>
<evidence type="ECO:0000256" key="1">
    <source>
        <dbReference type="ARBA" id="ARBA00009869"/>
    </source>
</evidence>
<dbReference type="Gene3D" id="3.20.19.10">
    <property type="entry name" value="Aconitase, domain 4"/>
    <property type="match status" value="1"/>
</dbReference>